<proteinExistence type="predicted"/>
<reference evidence="1" key="1">
    <citation type="journal article" date="2021" name="Proc. Natl. Acad. Sci. U.S.A.">
        <title>A Catalog of Tens of Thousands of Viruses from Human Metagenomes Reveals Hidden Associations with Chronic Diseases.</title>
        <authorList>
            <person name="Tisza M.J."/>
            <person name="Buck C.B."/>
        </authorList>
    </citation>
    <scope>NUCLEOTIDE SEQUENCE</scope>
    <source>
        <strain evidence="1">CtGa111</strain>
    </source>
</reference>
<sequence>MMRNWIMTCSKFKTVRELLKRNEKTIDMCKQILAALQACDDEIVARFSDWEWREDFAELSSELHDEIYWMDAEESYAACEEIVNDRLKEMYDLCYNASVWLAV</sequence>
<name>A0A8S5VDS8_9CAUD</name>
<evidence type="ECO:0000313" key="1">
    <source>
        <dbReference type="EMBL" id="DAG04877.1"/>
    </source>
</evidence>
<protein>
    <submittedName>
        <fullName evidence="1">Uncharacterized protein</fullName>
    </submittedName>
</protein>
<organism evidence="1">
    <name type="scientific">Siphoviridae sp. ctGa111</name>
    <dbReference type="NCBI Taxonomy" id="2825413"/>
    <lineage>
        <taxon>Viruses</taxon>
        <taxon>Duplodnaviria</taxon>
        <taxon>Heunggongvirae</taxon>
        <taxon>Uroviricota</taxon>
        <taxon>Caudoviricetes</taxon>
    </lineage>
</organism>
<accession>A0A8S5VDS8</accession>
<dbReference type="EMBL" id="BK016245">
    <property type="protein sequence ID" value="DAG04877.1"/>
    <property type="molecule type" value="Genomic_DNA"/>
</dbReference>